<evidence type="ECO:0000313" key="2">
    <source>
        <dbReference type="EMBL" id="PPK95403.1"/>
    </source>
</evidence>
<feature type="compositionally biased region" description="Basic and acidic residues" evidence="1">
    <location>
        <begin position="157"/>
        <end position="182"/>
    </location>
</feature>
<comment type="caution">
    <text evidence="2">The sequence shown here is derived from an EMBL/GenBank/DDBJ whole genome shotgun (WGS) entry which is preliminary data.</text>
</comment>
<reference evidence="2 3" key="1">
    <citation type="submission" date="2018-02" db="EMBL/GenBank/DDBJ databases">
        <title>Genomic Encyclopedia of Archaeal and Bacterial Type Strains, Phase II (KMG-II): from individual species to whole genera.</title>
        <authorList>
            <person name="Goeker M."/>
        </authorList>
    </citation>
    <scope>NUCLEOTIDE SEQUENCE [LARGE SCALE GENOMIC DNA]</scope>
    <source>
        <strain evidence="2 3">DSM 22857</strain>
    </source>
</reference>
<evidence type="ECO:0000256" key="1">
    <source>
        <dbReference type="SAM" id="MobiDB-lite"/>
    </source>
</evidence>
<evidence type="ECO:0000313" key="3">
    <source>
        <dbReference type="Proteomes" id="UP000239485"/>
    </source>
</evidence>
<proteinExistence type="predicted"/>
<accession>A0A2S6IME9</accession>
<dbReference type="AlphaFoldDB" id="A0A2S6IME9"/>
<gene>
    <name evidence="2" type="ORF">CLV92_106226</name>
</gene>
<dbReference type="Proteomes" id="UP000239485">
    <property type="component" value="Unassembled WGS sequence"/>
</dbReference>
<protein>
    <submittedName>
        <fullName evidence="2">Uncharacterized protein</fullName>
    </submittedName>
</protein>
<organism evidence="2 3">
    <name type="scientific">Kineococcus xinjiangensis</name>
    <dbReference type="NCBI Taxonomy" id="512762"/>
    <lineage>
        <taxon>Bacteria</taxon>
        <taxon>Bacillati</taxon>
        <taxon>Actinomycetota</taxon>
        <taxon>Actinomycetes</taxon>
        <taxon>Kineosporiales</taxon>
        <taxon>Kineosporiaceae</taxon>
        <taxon>Kineococcus</taxon>
    </lineage>
</organism>
<keyword evidence="3" id="KW-1185">Reference proteome</keyword>
<sequence>MAGVGWRPLTVRAHRDLSAYEALYEGVPAHLRPSLRRWFLTAVPSYRRALALQRLLRWDLRLDGLADLHRHLDEADGDAWLDAVDCALHLIREEVRCACEGTPGDDLVQLVEEATVVVGSLSDMLDDAGSAWTVDVSGVWGLERRATPLQRAGSDAPDLHDHEARAVRPVGADRRTLPRDGP</sequence>
<feature type="region of interest" description="Disordered" evidence="1">
    <location>
        <begin position="150"/>
        <end position="182"/>
    </location>
</feature>
<dbReference type="EMBL" id="PTJD01000006">
    <property type="protein sequence ID" value="PPK95403.1"/>
    <property type="molecule type" value="Genomic_DNA"/>
</dbReference>
<name>A0A2S6IME9_9ACTN</name>